<evidence type="ECO:0000256" key="4">
    <source>
        <dbReference type="ARBA" id="ARBA00023163"/>
    </source>
</evidence>
<evidence type="ECO:0000313" key="6">
    <source>
        <dbReference type="EMBL" id="RWR16504.1"/>
    </source>
</evidence>
<dbReference type="PROSITE" id="PS50931">
    <property type="entry name" value="HTH_LYSR"/>
    <property type="match status" value="1"/>
</dbReference>
<dbReference type="AlphaFoldDB" id="A0A443J7R3"/>
<dbReference type="GO" id="GO:0043565">
    <property type="term" value="F:sequence-specific DNA binding"/>
    <property type="evidence" value="ECO:0007669"/>
    <property type="project" value="TreeGrafter"/>
</dbReference>
<evidence type="ECO:0000259" key="5">
    <source>
        <dbReference type="PROSITE" id="PS50931"/>
    </source>
</evidence>
<feature type="domain" description="HTH lysR-type" evidence="5">
    <location>
        <begin position="5"/>
        <end position="62"/>
    </location>
</feature>
<dbReference type="PANTHER" id="PTHR30537:SF74">
    <property type="entry name" value="HTH-TYPE TRANSCRIPTIONAL REGULATOR TRPI"/>
    <property type="match status" value="1"/>
</dbReference>
<gene>
    <name evidence="6" type="ORF">D2T30_21530</name>
</gene>
<reference evidence="6 7" key="2">
    <citation type="submission" date="2019-01" db="EMBL/GenBank/DDBJ databases">
        <authorList>
            <person name="Li Y."/>
        </authorList>
    </citation>
    <scope>NUCLEOTIDE SEQUENCE [LARGE SCALE GENOMIC DNA]</scope>
    <source>
        <strain evidence="6 7">SK2B-1</strain>
    </source>
</reference>
<evidence type="ECO:0000256" key="1">
    <source>
        <dbReference type="ARBA" id="ARBA00009437"/>
    </source>
</evidence>
<keyword evidence="3" id="KW-0238">DNA-binding</keyword>
<comment type="similarity">
    <text evidence="1">Belongs to the LysR transcriptional regulatory family.</text>
</comment>
<dbReference type="InterPro" id="IPR005119">
    <property type="entry name" value="LysR_subst-bd"/>
</dbReference>
<dbReference type="InterPro" id="IPR000847">
    <property type="entry name" value="LysR_HTH_N"/>
</dbReference>
<dbReference type="Gene3D" id="3.40.190.10">
    <property type="entry name" value="Periplasmic binding protein-like II"/>
    <property type="match status" value="2"/>
</dbReference>
<dbReference type="Pfam" id="PF03466">
    <property type="entry name" value="LysR_substrate"/>
    <property type="match status" value="1"/>
</dbReference>
<dbReference type="RefSeq" id="WP_128210475.1">
    <property type="nucleotide sequence ID" value="NZ_JBHRSO010000036.1"/>
</dbReference>
<dbReference type="EMBL" id="SAUZ01000042">
    <property type="protein sequence ID" value="RWR16504.1"/>
    <property type="molecule type" value="Genomic_DNA"/>
</dbReference>
<dbReference type="Proteomes" id="UP000284476">
    <property type="component" value="Unassembled WGS sequence"/>
</dbReference>
<reference evidence="6 7" key="1">
    <citation type="submission" date="2019-01" db="EMBL/GenBank/DDBJ databases">
        <title>Sinorhodobacter populi sp. nov. isolated from the symptomatic bark tissue of Populus euramericana canker.</title>
        <authorList>
            <person name="Xu G."/>
        </authorList>
    </citation>
    <scope>NUCLEOTIDE SEQUENCE [LARGE SCALE GENOMIC DNA]</scope>
    <source>
        <strain evidence="6 7">SK2B-1</strain>
    </source>
</reference>
<sequence length="317" mass="34720">MSRLPPMKALRVFEAVARQGSMTRAAHELNVTHSAVSHQISTLEDALGVKLFERIGRGLKLTEQGNELLPAVSAAFEGIAAATARMARPVSSGQLAIACMPALLSFWIMPRLGEFTMRFPGIRLTFDAASDQNQRWDGDADVQIVYGARDWSGYWFRRLSDLSLFPVVSPTLINNQPIRTVADLAKQVILHSDGGREWRQWFAAADALNIPLVAQHNMGDARLALEAAIYGHGAAIGDSITTAGLLARGQLIAPFRMSVPAADVFYVACRSDIRTLPVVDAFIRWLITELEQDAALPSQRVEGWAVRRGSSRSRSKA</sequence>
<evidence type="ECO:0000313" key="7">
    <source>
        <dbReference type="Proteomes" id="UP000284476"/>
    </source>
</evidence>
<dbReference type="Pfam" id="PF00126">
    <property type="entry name" value="HTH_1"/>
    <property type="match status" value="1"/>
</dbReference>
<evidence type="ECO:0000256" key="2">
    <source>
        <dbReference type="ARBA" id="ARBA00023015"/>
    </source>
</evidence>
<evidence type="ECO:0000256" key="3">
    <source>
        <dbReference type="ARBA" id="ARBA00023125"/>
    </source>
</evidence>
<organism evidence="6 7">
    <name type="scientific">Paenirhodobacter populi</name>
    <dbReference type="NCBI Taxonomy" id="2306993"/>
    <lineage>
        <taxon>Bacteria</taxon>
        <taxon>Pseudomonadati</taxon>
        <taxon>Pseudomonadota</taxon>
        <taxon>Alphaproteobacteria</taxon>
        <taxon>Rhodobacterales</taxon>
        <taxon>Rhodobacter group</taxon>
        <taxon>Paenirhodobacter</taxon>
    </lineage>
</organism>
<proteinExistence type="inferred from homology"/>
<dbReference type="Gene3D" id="1.10.10.10">
    <property type="entry name" value="Winged helix-like DNA-binding domain superfamily/Winged helix DNA-binding domain"/>
    <property type="match status" value="1"/>
</dbReference>
<accession>A0A443J7R3</accession>
<dbReference type="FunFam" id="1.10.10.10:FF:000038">
    <property type="entry name" value="Glycine cleavage system transcriptional activator"/>
    <property type="match status" value="1"/>
</dbReference>
<dbReference type="InterPro" id="IPR036388">
    <property type="entry name" value="WH-like_DNA-bd_sf"/>
</dbReference>
<dbReference type="SUPFAM" id="SSF53850">
    <property type="entry name" value="Periplasmic binding protein-like II"/>
    <property type="match status" value="1"/>
</dbReference>
<keyword evidence="4" id="KW-0804">Transcription</keyword>
<keyword evidence="2" id="KW-0805">Transcription regulation</keyword>
<name>A0A443J7R3_9RHOB</name>
<comment type="caution">
    <text evidence="6">The sequence shown here is derived from an EMBL/GenBank/DDBJ whole genome shotgun (WGS) entry which is preliminary data.</text>
</comment>
<protein>
    <submittedName>
        <fullName evidence="6">LysR family transcriptional regulator</fullName>
    </submittedName>
</protein>
<dbReference type="InterPro" id="IPR036390">
    <property type="entry name" value="WH_DNA-bd_sf"/>
</dbReference>
<dbReference type="GO" id="GO:0006351">
    <property type="term" value="P:DNA-templated transcription"/>
    <property type="evidence" value="ECO:0007669"/>
    <property type="project" value="TreeGrafter"/>
</dbReference>
<dbReference type="SUPFAM" id="SSF46785">
    <property type="entry name" value="Winged helix' DNA-binding domain"/>
    <property type="match status" value="1"/>
</dbReference>
<dbReference type="PRINTS" id="PR00039">
    <property type="entry name" value="HTHLYSR"/>
</dbReference>
<dbReference type="GO" id="GO:0003700">
    <property type="term" value="F:DNA-binding transcription factor activity"/>
    <property type="evidence" value="ECO:0007669"/>
    <property type="project" value="InterPro"/>
</dbReference>
<dbReference type="InterPro" id="IPR058163">
    <property type="entry name" value="LysR-type_TF_proteobact-type"/>
</dbReference>
<dbReference type="PANTHER" id="PTHR30537">
    <property type="entry name" value="HTH-TYPE TRANSCRIPTIONAL REGULATOR"/>
    <property type="match status" value="1"/>
</dbReference>